<organism evidence="2 3">
    <name type="scientific">Nephila pilipes</name>
    <name type="common">Giant wood spider</name>
    <name type="synonym">Nephila maculata</name>
    <dbReference type="NCBI Taxonomy" id="299642"/>
    <lineage>
        <taxon>Eukaryota</taxon>
        <taxon>Metazoa</taxon>
        <taxon>Ecdysozoa</taxon>
        <taxon>Arthropoda</taxon>
        <taxon>Chelicerata</taxon>
        <taxon>Arachnida</taxon>
        <taxon>Araneae</taxon>
        <taxon>Araneomorphae</taxon>
        <taxon>Entelegynae</taxon>
        <taxon>Araneoidea</taxon>
        <taxon>Nephilidae</taxon>
        <taxon>Nephila</taxon>
    </lineage>
</organism>
<proteinExistence type="predicted"/>
<evidence type="ECO:0000256" key="1">
    <source>
        <dbReference type="SAM" id="MobiDB-lite"/>
    </source>
</evidence>
<evidence type="ECO:0000313" key="2">
    <source>
        <dbReference type="EMBL" id="GFT37866.1"/>
    </source>
</evidence>
<feature type="region of interest" description="Disordered" evidence="1">
    <location>
        <begin position="1"/>
        <end position="29"/>
    </location>
</feature>
<comment type="caution">
    <text evidence="2">The sequence shown here is derived from an EMBL/GenBank/DDBJ whole genome shotgun (WGS) entry which is preliminary data.</text>
</comment>
<evidence type="ECO:0000313" key="3">
    <source>
        <dbReference type="Proteomes" id="UP000887013"/>
    </source>
</evidence>
<protein>
    <submittedName>
        <fullName evidence="2">Uncharacterized protein</fullName>
    </submittedName>
</protein>
<dbReference type="EMBL" id="BMAW01014191">
    <property type="protein sequence ID" value="GFT37866.1"/>
    <property type="molecule type" value="Genomic_DNA"/>
</dbReference>
<gene>
    <name evidence="2" type="ORF">NPIL_684771</name>
</gene>
<sequence>MVEESRVRATSNLTGNSSTRSIEKENGREKNPKVSIKFDLYGLIKIKRRKSNRLRFALGETNKRLERKTGCWEGQIKNNAPISRPICLDICRLRNQSSNGPPTLDPRWRWSRLLDWLEQGSVRETSADNNMIKMLTPVMYGNFTFDLTDHFSSDIADPRLARLFLFFNSISSGASLLLRSPGKNAAGIYSFPHGVWKTIRDSPIGLMNNGTKISLGGSSLTRLSLSTVLASND</sequence>
<feature type="compositionally biased region" description="Polar residues" evidence="1">
    <location>
        <begin position="8"/>
        <end position="20"/>
    </location>
</feature>
<name>A0A8X6NYN2_NEPPI</name>
<dbReference type="Proteomes" id="UP000887013">
    <property type="component" value="Unassembled WGS sequence"/>
</dbReference>
<keyword evidence="3" id="KW-1185">Reference proteome</keyword>
<accession>A0A8X6NYN2</accession>
<dbReference type="AlphaFoldDB" id="A0A8X6NYN2"/>
<reference evidence="2" key="1">
    <citation type="submission" date="2020-08" db="EMBL/GenBank/DDBJ databases">
        <title>Multicomponent nature underlies the extraordinary mechanical properties of spider dragline silk.</title>
        <authorList>
            <person name="Kono N."/>
            <person name="Nakamura H."/>
            <person name="Mori M."/>
            <person name="Yoshida Y."/>
            <person name="Ohtoshi R."/>
            <person name="Malay A.D."/>
            <person name="Moran D.A.P."/>
            <person name="Tomita M."/>
            <person name="Numata K."/>
            <person name="Arakawa K."/>
        </authorList>
    </citation>
    <scope>NUCLEOTIDE SEQUENCE</scope>
</reference>